<accession>A0AAD7ZR69</accession>
<evidence type="ECO:0000313" key="2">
    <source>
        <dbReference type="Proteomes" id="UP001233999"/>
    </source>
</evidence>
<protein>
    <submittedName>
        <fullName evidence="1">Uncharacterized protein</fullName>
    </submittedName>
</protein>
<name>A0AAD7ZR69_DIPPU</name>
<organism evidence="1 2">
    <name type="scientific">Diploptera punctata</name>
    <name type="common">Pacific beetle cockroach</name>
    <dbReference type="NCBI Taxonomy" id="6984"/>
    <lineage>
        <taxon>Eukaryota</taxon>
        <taxon>Metazoa</taxon>
        <taxon>Ecdysozoa</taxon>
        <taxon>Arthropoda</taxon>
        <taxon>Hexapoda</taxon>
        <taxon>Insecta</taxon>
        <taxon>Pterygota</taxon>
        <taxon>Neoptera</taxon>
        <taxon>Polyneoptera</taxon>
        <taxon>Dictyoptera</taxon>
        <taxon>Blattodea</taxon>
        <taxon>Blaberoidea</taxon>
        <taxon>Blaberidae</taxon>
        <taxon>Diplopterinae</taxon>
        <taxon>Diploptera</taxon>
    </lineage>
</organism>
<proteinExistence type="predicted"/>
<dbReference type="EMBL" id="JASPKZ010007427">
    <property type="protein sequence ID" value="KAJ9584363.1"/>
    <property type="molecule type" value="Genomic_DNA"/>
</dbReference>
<dbReference type="Proteomes" id="UP001233999">
    <property type="component" value="Unassembled WGS sequence"/>
</dbReference>
<feature type="non-terminal residue" evidence="1">
    <location>
        <position position="93"/>
    </location>
</feature>
<gene>
    <name evidence="1" type="ORF">L9F63_021290</name>
</gene>
<reference evidence="1" key="1">
    <citation type="journal article" date="2023" name="IScience">
        <title>Live-bearing cockroach genome reveals convergent evolutionary mechanisms linked to viviparity in insects and beyond.</title>
        <authorList>
            <person name="Fouks B."/>
            <person name="Harrison M.C."/>
            <person name="Mikhailova A.A."/>
            <person name="Marchal E."/>
            <person name="English S."/>
            <person name="Carruthers M."/>
            <person name="Jennings E.C."/>
            <person name="Chiamaka E.L."/>
            <person name="Frigard R.A."/>
            <person name="Pippel M."/>
            <person name="Attardo G.M."/>
            <person name="Benoit J.B."/>
            <person name="Bornberg-Bauer E."/>
            <person name="Tobe S.S."/>
        </authorList>
    </citation>
    <scope>NUCLEOTIDE SEQUENCE</scope>
    <source>
        <strain evidence="1">Stay&amp;Tobe</strain>
    </source>
</reference>
<reference evidence="1" key="2">
    <citation type="submission" date="2023-05" db="EMBL/GenBank/DDBJ databases">
        <authorList>
            <person name="Fouks B."/>
        </authorList>
    </citation>
    <scope>NUCLEOTIDE SEQUENCE</scope>
    <source>
        <strain evidence="1">Stay&amp;Tobe</strain>
        <tissue evidence="1">Testes</tissue>
    </source>
</reference>
<keyword evidence="2" id="KW-1185">Reference proteome</keyword>
<feature type="non-terminal residue" evidence="1">
    <location>
        <position position="1"/>
    </location>
</feature>
<evidence type="ECO:0000313" key="1">
    <source>
        <dbReference type="EMBL" id="KAJ9584363.1"/>
    </source>
</evidence>
<dbReference type="AlphaFoldDB" id="A0AAD7ZR69"/>
<sequence>DTSVENVVTDHNPVGVEDGTERLWEAVRETRIRVAEQSQNAKKWVLGRTWHAVWSNENLMEFPTNEKGNRFIERQVLQPGLICAKGITRFIWN</sequence>
<comment type="caution">
    <text evidence="1">The sequence shown here is derived from an EMBL/GenBank/DDBJ whole genome shotgun (WGS) entry which is preliminary data.</text>
</comment>